<evidence type="ECO:0000256" key="16">
    <source>
        <dbReference type="ARBA" id="ARBA00023211"/>
    </source>
</evidence>
<feature type="transmembrane region" description="Helical" evidence="21">
    <location>
        <begin position="115"/>
        <end position="135"/>
    </location>
</feature>
<feature type="transmembrane region" description="Helical" evidence="21">
    <location>
        <begin position="298"/>
        <end position="319"/>
    </location>
</feature>
<evidence type="ECO:0000259" key="23">
    <source>
        <dbReference type="Pfam" id="PF22627"/>
    </source>
</evidence>
<dbReference type="GO" id="GO:0004579">
    <property type="term" value="F:dolichyl-diphosphooligosaccharide-protein glycotransferase activity"/>
    <property type="evidence" value="ECO:0007669"/>
    <property type="project" value="UniProtKB-EC"/>
</dbReference>
<keyword evidence="15" id="KW-0325">Glycoprotein</keyword>
<keyword evidence="10" id="KW-0479">Metal-binding</keyword>
<dbReference type="FunFam" id="3.40.50.12610:FF:000002">
    <property type="entry name" value="dolichyl-diphosphooligosaccharide--protein glycosyltransferase subunit STT3A"/>
    <property type="match status" value="1"/>
</dbReference>
<sequence length="825" mass="93171">MTKVGFLRLSYEKQDTLLKLLILSMAAVLSFSTRLFSVLRFESVIHEFDPYFNYRTTRFLAEEGFYKFHNWFDDRAWYPLGRIIGGTIYPGLMITSALLYHVLHFFHITIDIRNVCVFLAPLFSSFTAIVTYHFTRELKDAGAGLLAAAMIAVVPGYISRSVAGSYDNEGIAIFCMLLTYYMWIKAVKTGSVYWSSVCALAYFYMVSSWGGYVFLINLIPLHVLVLMLTGRFSHRIYVAYCTVYCLGTILSMQISFVGFQPVQSSEHMAAFGVFGLCQVHAFVDYLRSKLNAQQFEVLFKSVISLVGFILLSVGAVLMLTGKISPWTGRFYSLLDPSYAKNNIPIIASVSEHQPTTWSSYYFDLQLLVFMFPGKCVSRKGPGRVGLYYCFSNLSDARIFIIMYGVTSMYFSAVMVRLMLVLAPVMCILSGIGVSQVLTTYMKNLDVSRLDKKSKKQQDSTYPIKNEVGPPPAHRRCCSPLWAPQPHVHLHGNTWLFTHGPPVALACSANPLWHDWTMAFGLVGLARPASILEQVIPGCGYTGAAHLLSIGAQVASGMILVMAFFLITYTFHSTWVTSEAYSSPSIVLSARGGDGSRIIFDDFREAYYWLRHNTPEDAKVMSWWDYGYQITAMANRTILVDNNTWNNTHISRVGQAMASTEERAYEIMRELDVSYVLVIFGGLTGYSSDDINKFLWMVRIGGSTDTGRHIKEHDYYTPTGEFRVDREGSPVLLNCLMYKMCYYRFGQVYTEAKRPPGYDRVRNAEIGNKDFELDVLEEAYTTEHWLVRIYKVGGQDLGSSRTRGPALLELSCVTLKLRLTSNISVP</sequence>
<keyword evidence="16" id="KW-0464">Manganese</keyword>
<organism evidence="24 25">
    <name type="scientific">Takifugu flavidus</name>
    <name type="common">sansaifugu</name>
    <dbReference type="NCBI Taxonomy" id="433684"/>
    <lineage>
        <taxon>Eukaryota</taxon>
        <taxon>Metazoa</taxon>
        <taxon>Chordata</taxon>
        <taxon>Craniata</taxon>
        <taxon>Vertebrata</taxon>
        <taxon>Euteleostomi</taxon>
        <taxon>Actinopterygii</taxon>
        <taxon>Neopterygii</taxon>
        <taxon>Teleostei</taxon>
        <taxon>Neoteleostei</taxon>
        <taxon>Acanthomorphata</taxon>
        <taxon>Eupercaria</taxon>
        <taxon>Tetraodontiformes</taxon>
        <taxon>Tetradontoidea</taxon>
        <taxon>Tetraodontidae</taxon>
        <taxon>Takifugu</taxon>
    </lineage>
</organism>
<feature type="transmembrane region" description="Helical" evidence="21">
    <location>
        <begin position="553"/>
        <end position="574"/>
    </location>
</feature>
<evidence type="ECO:0000256" key="6">
    <source>
        <dbReference type="ARBA" id="ARBA00012605"/>
    </source>
</evidence>
<keyword evidence="9 21" id="KW-0812">Transmembrane</keyword>
<keyword evidence="12" id="KW-0460">Magnesium</keyword>
<feature type="transmembrane region" description="Helical" evidence="21">
    <location>
        <begin position="83"/>
        <end position="103"/>
    </location>
</feature>
<dbReference type="EC" id="2.4.99.18" evidence="6"/>
<dbReference type="PANTHER" id="PTHR13872:SF43">
    <property type="entry name" value="DOLICHYL-DIPHOSPHOOLIGOSACCHARIDE--PROTEIN GLYCOSYLTRANSFERASE SUBUNIT STT3A"/>
    <property type="match status" value="1"/>
</dbReference>
<feature type="transmembrane region" description="Helical" evidence="21">
    <location>
        <begin position="237"/>
        <end position="256"/>
    </location>
</feature>
<dbReference type="Proteomes" id="UP000324091">
    <property type="component" value="Chromosome 14"/>
</dbReference>
<evidence type="ECO:0000256" key="1">
    <source>
        <dbReference type="ARBA" id="ARBA00001936"/>
    </source>
</evidence>
<evidence type="ECO:0000256" key="15">
    <source>
        <dbReference type="ARBA" id="ARBA00023180"/>
    </source>
</evidence>
<evidence type="ECO:0000256" key="2">
    <source>
        <dbReference type="ARBA" id="ARBA00001946"/>
    </source>
</evidence>
<reference evidence="24 25" key="1">
    <citation type="submission" date="2019-04" db="EMBL/GenBank/DDBJ databases">
        <title>Chromosome genome assembly for Takifugu flavidus.</title>
        <authorList>
            <person name="Xiao S."/>
        </authorList>
    </citation>
    <scope>NUCLEOTIDE SEQUENCE [LARGE SCALE GENOMIC DNA]</scope>
    <source>
        <strain evidence="24">HTHZ2018</strain>
        <tissue evidence="24">Muscle</tissue>
    </source>
</reference>
<keyword evidence="14 21" id="KW-0472">Membrane</keyword>
<evidence type="ECO:0000256" key="20">
    <source>
        <dbReference type="SAM" id="MobiDB-lite"/>
    </source>
</evidence>
<evidence type="ECO:0000256" key="10">
    <source>
        <dbReference type="ARBA" id="ARBA00022723"/>
    </source>
</evidence>
<dbReference type="GO" id="GO:0043687">
    <property type="term" value="P:post-translational protein modification"/>
    <property type="evidence" value="ECO:0007669"/>
    <property type="project" value="TreeGrafter"/>
</dbReference>
<dbReference type="InterPro" id="IPR054479">
    <property type="entry name" value="AglB-like_core"/>
</dbReference>
<comment type="catalytic activity">
    <reaction evidence="18">
        <text>a di-trans,poly-cis-dolichyl diphosphooligosaccharide + L-asparaginyl-[protein] = N(4)-(oligosaccharide-(1-&gt;4)-N-acetyl-beta-D-glucosaminyl-(1-&gt;4)-N-acetyl-beta-D-glucosaminyl)-L-asparaginyl-[protein] + a di-trans,poly-cis-dolichyl diphosphate + H(+)</text>
        <dbReference type="Rhea" id="RHEA:22980"/>
        <dbReference type="Rhea" id="RHEA-COMP:12804"/>
        <dbReference type="Rhea" id="RHEA-COMP:12805"/>
        <dbReference type="Rhea" id="RHEA-COMP:19506"/>
        <dbReference type="Rhea" id="RHEA-COMP:19509"/>
        <dbReference type="ChEBI" id="CHEBI:15378"/>
        <dbReference type="ChEBI" id="CHEBI:50347"/>
        <dbReference type="ChEBI" id="CHEBI:57497"/>
        <dbReference type="ChEBI" id="CHEBI:57570"/>
        <dbReference type="ChEBI" id="CHEBI:132529"/>
        <dbReference type="EC" id="2.4.99.18"/>
    </reaction>
</comment>
<feature type="transmembrane region" description="Helical" evidence="21">
    <location>
        <begin position="268"/>
        <end position="286"/>
    </location>
</feature>
<dbReference type="InterPro" id="IPR003674">
    <property type="entry name" value="Oligo_trans_STT3"/>
</dbReference>
<accession>A0A5C6P5K9</accession>
<dbReference type="UniPathway" id="UPA00378"/>
<evidence type="ECO:0000256" key="18">
    <source>
        <dbReference type="ARBA" id="ARBA00048829"/>
    </source>
</evidence>
<comment type="cofactor">
    <cofactor evidence="1">
        <name>Mn(2+)</name>
        <dbReference type="ChEBI" id="CHEBI:29035"/>
    </cofactor>
</comment>
<proteinExistence type="inferred from homology"/>
<keyword evidence="11" id="KW-0256">Endoplasmic reticulum</keyword>
<comment type="subunit">
    <text evidence="19">Component of the oligosaccharyltransferase (OST) complex. There are 2 OST complexes, OST-A and OST-B, which contain STT3A or STT3B as catalytic subunit, respectively. OST-A and OST-B contain common core subunits RPN1, RPN2, OST48, OST4, DAD1 and TMEM258, and OST-A contains DC2/OSTC and KRTCAP2/KCP2 specific accessory subunits. OST-A complex assembly occurs through the formation of 3 subcomplexes. Subcomplex 1 contains RPN1 and TMEM258, subcomplex 2 contains the OST-A-specific subunits STT3A, DC2/OSTC, and KCP2 as well as the core subunit OST4, and subcomplex 3 contains RPN2, DAD1, and OST48. The OST-A complex can form stable complexes with the Sec61 complex or with both the Sec61 and TRAP complexes.</text>
</comment>
<protein>
    <recommendedName>
        <fullName evidence="17">Dolichyl-diphosphooligosaccharide--protein glycosyltransferase subunit STT3A</fullName>
        <ecNumber evidence="6">2.4.99.18</ecNumber>
    </recommendedName>
</protein>
<comment type="cofactor">
    <cofactor evidence="2">
        <name>Mg(2+)</name>
        <dbReference type="ChEBI" id="CHEBI:18420"/>
    </cofactor>
</comment>
<dbReference type="EMBL" id="RHFK02000006">
    <property type="protein sequence ID" value="TWW74071.1"/>
    <property type="molecule type" value="Genomic_DNA"/>
</dbReference>
<evidence type="ECO:0000256" key="14">
    <source>
        <dbReference type="ARBA" id="ARBA00023136"/>
    </source>
</evidence>
<dbReference type="GO" id="GO:0018279">
    <property type="term" value="P:protein N-linked glycosylation via asparagine"/>
    <property type="evidence" value="ECO:0007669"/>
    <property type="project" value="TreeGrafter"/>
</dbReference>
<evidence type="ECO:0000313" key="25">
    <source>
        <dbReference type="Proteomes" id="UP000324091"/>
    </source>
</evidence>
<feature type="transmembrane region" description="Helical" evidence="21">
    <location>
        <begin position="20"/>
        <end position="41"/>
    </location>
</feature>
<keyword evidence="8 24" id="KW-0808">Transferase</keyword>
<dbReference type="GO" id="GO:0046872">
    <property type="term" value="F:metal ion binding"/>
    <property type="evidence" value="ECO:0007669"/>
    <property type="project" value="UniProtKB-KW"/>
</dbReference>
<evidence type="ECO:0000313" key="24">
    <source>
        <dbReference type="EMBL" id="TWW74071.1"/>
    </source>
</evidence>
<feature type="region of interest" description="Disordered" evidence="20">
    <location>
        <begin position="451"/>
        <end position="470"/>
    </location>
</feature>
<comment type="pathway">
    <text evidence="4">Protein modification; protein glycosylation.</text>
</comment>
<feature type="domain" description="Oligosaccharyl transferase STT3 N-terminal" evidence="22">
    <location>
        <begin position="17"/>
        <end position="428"/>
    </location>
</feature>
<evidence type="ECO:0000256" key="8">
    <source>
        <dbReference type="ARBA" id="ARBA00022679"/>
    </source>
</evidence>
<dbReference type="PANTHER" id="PTHR13872">
    <property type="entry name" value="DOLICHYL-DIPHOSPHOOLIGOSACCHARIDE--PROTEIN GLYCOSYLTRANSFERASE SUBUNIT"/>
    <property type="match status" value="1"/>
</dbReference>
<feature type="transmembrane region" description="Helical" evidence="21">
    <location>
        <begin position="170"/>
        <end position="187"/>
    </location>
</feature>
<gene>
    <name evidence="24" type="ORF">D4764_14G0000720</name>
</gene>
<evidence type="ECO:0000256" key="3">
    <source>
        <dbReference type="ARBA" id="ARBA00004477"/>
    </source>
</evidence>
<feature type="transmembrane region" description="Helical" evidence="21">
    <location>
        <begin position="141"/>
        <end position="158"/>
    </location>
</feature>
<evidence type="ECO:0000259" key="22">
    <source>
        <dbReference type="Pfam" id="PF02516"/>
    </source>
</evidence>
<evidence type="ECO:0000256" key="11">
    <source>
        <dbReference type="ARBA" id="ARBA00022824"/>
    </source>
</evidence>
<evidence type="ECO:0000256" key="7">
    <source>
        <dbReference type="ARBA" id="ARBA00022676"/>
    </source>
</evidence>
<comment type="similarity">
    <text evidence="5">Belongs to the STT3 family.</text>
</comment>
<feature type="domain" description="AglB-like core" evidence="23">
    <location>
        <begin position="609"/>
        <end position="677"/>
    </location>
</feature>
<evidence type="ECO:0000256" key="9">
    <source>
        <dbReference type="ARBA" id="ARBA00022692"/>
    </source>
</evidence>
<feature type="transmembrane region" description="Helical" evidence="21">
    <location>
        <begin position="417"/>
        <end position="441"/>
    </location>
</feature>
<dbReference type="Pfam" id="PF22627">
    <property type="entry name" value="AglB_core-like"/>
    <property type="match status" value="1"/>
</dbReference>
<keyword evidence="25" id="KW-1185">Reference proteome</keyword>
<keyword evidence="7" id="KW-0328">Glycosyltransferase</keyword>
<comment type="subcellular location">
    <subcellularLocation>
        <location evidence="3">Endoplasmic reticulum membrane</location>
        <topology evidence="3">Multi-pass membrane protein</topology>
    </subcellularLocation>
</comment>
<evidence type="ECO:0000256" key="5">
    <source>
        <dbReference type="ARBA" id="ARBA00010810"/>
    </source>
</evidence>
<dbReference type="Gene3D" id="3.40.50.12610">
    <property type="match status" value="1"/>
</dbReference>
<dbReference type="InterPro" id="IPR048307">
    <property type="entry name" value="STT3_N"/>
</dbReference>
<evidence type="ECO:0000256" key="12">
    <source>
        <dbReference type="ARBA" id="ARBA00022842"/>
    </source>
</evidence>
<keyword evidence="13 21" id="KW-1133">Transmembrane helix</keyword>
<evidence type="ECO:0000256" key="4">
    <source>
        <dbReference type="ARBA" id="ARBA00004922"/>
    </source>
</evidence>
<feature type="transmembrane region" description="Helical" evidence="21">
    <location>
        <begin position="199"/>
        <end position="225"/>
    </location>
</feature>
<dbReference type="AlphaFoldDB" id="A0A5C6P5K9"/>
<comment type="caution">
    <text evidence="24">The sequence shown here is derived from an EMBL/GenBank/DDBJ whole genome shotgun (WGS) entry which is preliminary data.</text>
</comment>
<evidence type="ECO:0000256" key="21">
    <source>
        <dbReference type="SAM" id="Phobius"/>
    </source>
</evidence>
<evidence type="ECO:0000256" key="19">
    <source>
        <dbReference type="ARBA" id="ARBA00062993"/>
    </source>
</evidence>
<dbReference type="GO" id="GO:0005789">
    <property type="term" value="C:endoplasmic reticulum membrane"/>
    <property type="evidence" value="ECO:0007669"/>
    <property type="project" value="UniProtKB-SubCell"/>
</dbReference>
<dbReference type="Pfam" id="PF02516">
    <property type="entry name" value="STT3"/>
    <property type="match status" value="1"/>
</dbReference>
<evidence type="ECO:0000256" key="13">
    <source>
        <dbReference type="ARBA" id="ARBA00022989"/>
    </source>
</evidence>
<evidence type="ECO:0000256" key="17">
    <source>
        <dbReference type="ARBA" id="ARBA00040922"/>
    </source>
</evidence>
<name>A0A5C6P5K9_9TELE</name>